<dbReference type="InterPro" id="IPR008921">
    <property type="entry name" value="DNA_pol3_clamp-load_cplx_C"/>
</dbReference>
<gene>
    <name evidence="6" type="primary">A02p054160.1_BraROA</name>
    <name evidence="6" type="ORF">IGI04_008337</name>
</gene>
<feature type="transmembrane region" description="Helical" evidence="4">
    <location>
        <begin position="441"/>
        <end position="460"/>
    </location>
</feature>
<dbReference type="PANTHER" id="PTHR31061:SF25">
    <property type="entry name" value="HEPARAN-ALPHA-GLUCOSAMINIDE N-ACETYLTRANSFERASE-LIKE PROTEIN (DUF1624)"/>
    <property type="match status" value="1"/>
</dbReference>
<accession>A0ABQ7NML5</accession>
<feature type="transmembrane region" description="Helical" evidence="4">
    <location>
        <begin position="801"/>
        <end position="822"/>
    </location>
</feature>
<dbReference type="InterPro" id="IPR027417">
    <property type="entry name" value="P-loop_NTPase"/>
</dbReference>
<dbReference type="Proteomes" id="UP000823674">
    <property type="component" value="Chromosome A02"/>
</dbReference>
<name>A0ABQ7NML5_BRACM</name>
<keyword evidence="7" id="KW-1185">Reference proteome</keyword>
<feature type="domain" description="AAA+ ATPase" evidence="5">
    <location>
        <begin position="487"/>
        <end position="646"/>
    </location>
</feature>
<evidence type="ECO:0000259" key="5">
    <source>
        <dbReference type="SMART" id="SM00382"/>
    </source>
</evidence>
<reference evidence="6 7" key="1">
    <citation type="submission" date="2021-03" db="EMBL/GenBank/DDBJ databases">
        <authorList>
            <person name="King G.J."/>
            <person name="Bancroft I."/>
            <person name="Baten A."/>
            <person name="Bloomfield J."/>
            <person name="Borpatragohain P."/>
            <person name="He Z."/>
            <person name="Irish N."/>
            <person name="Irwin J."/>
            <person name="Liu K."/>
            <person name="Mauleon R.P."/>
            <person name="Moore J."/>
            <person name="Morris R."/>
            <person name="Ostergaard L."/>
            <person name="Wang B."/>
            <person name="Wells R."/>
        </authorList>
    </citation>
    <scope>NUCLEOTIDE SEQUENCE [LARGE SCALE GENOMIC DNA]</scope>
    <source>
        <strain evidence="6">R-o-18</strain>
        <tissue evidence="6">Leaf</tissue>
    </source>
</reference>
<feature type="transmembrane region" description="Helical" evidence="4">
    <location>
        <begin position="104"/>
        <end position="123"/>
    </location>
</feature>
<feature type="transmembrane region" description="Helical" evidence="4">
    <location>
        <begin position="143"/>
        <end position="160"/>
    </location>
</feature>
<feature type="transmembrane region" description="Helical" evidence="4">
    <location>
        <begin position="324"/>
        <end position="344"/>
    </location>
</feature>
<dbReference type="Pfam" id="PF07786">
    <property type="entry name" value="HGSNAT_cat"/>
    <property type="match status" value="1"/>
</dbReference>
<feature type="transmembrane region" description="Helical" evidence="4">
    <location>
        <begin position="181"/>
        <end position="202"/>
    </location>
</feature>
<evidence type="ECO:0000256" key="1">
    <source>
        <dbReference type="ARBA" id="ARBA00011480"/>
    </source>
</evidence>
<dbReference type="PANTHER" id="PTHR31061">
    <property type="entry name" value="LD22376P"/>
    <property type="match status" value="1"/>
</dbReference>
<feature type="transmembrane region" description="Helical" evidence="4">
    <location>
        <begin position="34"/>
        <end position="51"/>
    </location>
</feature>
<keyword evidence="4" id="KW-1133">Transmembrane helix</keyword>
<evidence type="ECO:0000256" key="4">
    <source>
        <dbReference type="SAM" id="Phobius"/>
    </source>
</evidence>
<keyword evidence="3" id="KW-0067">ATP-binding</keyword>
<proteinExistence type="predicted"/>
<evidence type="ECO:0000256" key="3">
    <source>
        <dbReference type="ARBA" id="ARBA00022840"/>
    </source>
</evidence>
<dbReference type="CDD" id="cd00009">
    <property type="entry name" value="AAA"/>
    <property type="match status" value="1"/>
</dbReference>
<keyword evidence="2" id="KW-0547">Nucleotide-binding</keyword>
<sequence length="883" mass="100399">MSEIKVVDVMSHDQGLLVHEEAASTPNLNEKRRLASLDIFRGLTVALMILVDDAGGDWPVIAHAPWEGCNLADFVMPFFLFIVGVSIALAFKRVSNKFEACKKVGFRTCKLLFWGLLLQGGFSHAPDELTYGVDVTMMRFCGILQRIALSYLVVALVEIFTKDSHEESLSTGRFSIFKSYYWHWIVGASVLVIYLATLYGTYVPDWEFVVSDKDSILYGKIQSVPCGVRGKLNPPCNAVGYVDRQVLGINHMYHHPAWRRSKACTDDSPYEGSLRQDAPSWCHAPFEPEGLLSSISAILSTIIGVHFGHTIVHFKEHSTRLKHWISTGLALLALGLTLHFTHLMPLNKQLYTFSYTCITSGAAALVFSALYSLVDVLEWKHVFLPLEWIGMNAMLVYVMGAEGVLAAFFNGWYYRHPRNTLINWIKEHVFVRVWHSRRVGVLMYVIFAEILFWGLVTGVCHRPRSLDKVIVHQEIAQNLKKLVTEQDCPHLLFYGPSGSGKKTLIMALLKQIYGASAEKVKVENRAWKVDAGSRTIDLELTTLSSTNHVELTPSDAGFQDRYIVQEIIKEMAKNRPIDTKGKKGYKVLVLNEVDKLSREAQHSLRRTMEKYSSSCRLILCCNSSSKVTEAIKSRCLNVRINAPSHDEIVKVLEFVAKKETLQLPHGFASRIAEKSNRSLRRAILSLETCRVQNYPFADNQVISPMDWEEYVAEISTDMLREQSPKSLFQVRGKVYELLVNCIPPEVILKKLLHELLKKLDSELKLEVCHWAAYYVRLFVYCSRVLALEFYFSSALFQHMLFLLRLSFDLMMAFLMIMSWALVTGTSDEIRSESHIPHRSICGQVYEHIQKLPHFNIWVDKEGSKSRKRGHAFCIVVLLSNAMI</sequence>
<dbReference type="Gene3D" id="3.40.50.300">
    <property type="entry name" value="P-loop containing nucleotide triphosphate hydrolases"/>
    <property type="match status" value="1"/>
</dbReference>
<keyword evidence="4" id="KW-0472">Membrane</keyword>
<dbReference type="Pfam" id="PF21960">
    <property type="entry name" value="RCF1-5-like_lid"/>
    <property type="match status" value="1"/>
</dbReference>
<feature type="transmembrane region" description="Helical" evidence="4">
    <location>
        <begin position="350"/>
        <end position="374"/>
    </location>
</feature>
<dbReference type="InterPro" id="IPR047854">
    <property type="entry name" value="RFC_lid"/>
</dbReference>
<organism evidence="6 7">
    <name type="scientific">Brassica rapa subsp. trilocularis</name>
    <dbReference type="NCBI Taxonomy" id="1813537"/>
    <lineage>
        <taxon>Eukaryota</taxon>
        <taxon>Viridiplantae</taxon>
        <taxon>Streptophyta</taxon>
        <taxon>Embryophyta</taxon>
        <taxon>Tracheophyta</taxon>
        <taxon>Spermatophyta</taxon>
        <taxon>Magnoliopsida</taxon>
        <taxon>eudicotyledons</taxon>
        <taxon>Gunneridae</taxon>
        <taxon>Pentapetalae</taxon>
        <taxon>rosids</taxon>
        <taxon>malvids</taxon>
        <taxon>Brassicales</taxon>
        <taxon>Brassicaceae</taxon>
        <taxon>Brassiceae</taxon>
        <taxon>Brassica</taxon>
    </lineage>
</organism>
<dbReference type="Gene3D" id="1.10.8.60">
    <property type="match status" value="1"/>
</dbReference>
<comment type="subunit">
    <text evidence="1">Heterotetramer of subunits RFC2, RFC3, RFC4 and RFC5 that can form a complex with RFC1.</text>
</comment>
<feature type="transmembrane region" description="Helical" evidence="4">
    <location>
        <begin position="71"/>
        <end position="92"/>
    </location>
</feature>
<protein>
    <recommendedName>
        <fullName evidence="5">AAA+ ATPase domain-containing protein</fullName>
    </recommendedName>
</protein>
<dbReference type="InterPro" id="IPR003593">
    <property type="entry name" value="AAA+_ATPase"/>
</dbReference>
<dbReference type="EMBL" id="JADBGQ010000002">
    <property type="protein sequence ID" value="KAG5412018.1"/>
    <property type="molecule type" value="Genomic_DNA"/>
</dbReference>
<keyword evidence="4" id="KW-0812">Transmembrane</keyword>
<comment type="caution">
    <text evidence="6">The sequence shown here is derived from an EMBL/GenBank/DDBJ whole genome shotgun (WGS) entry which is preliminary data.</text>
</comment>
<evidence type="ECO:0000256" key="2">
    <source>
        <dbReference type="ARBA" id="ARBA00022741"/>
    </source>
</evidence>
<dbReference type="SUPFAM" id="SSF48019">
    <property type="entry name" value="post-AAA+ oligomerization domain-like"/>
    <property type="match status" value="1"/>
</dbReference>
<dbReference type="Pfam" id="PF13177">
    <property type="entry name" value="DNA_pol3_delta2"/>
    <property type="match status" value="1"/>
</dbReference>
<dbReference type="CDD" id="cd18140">
    <property type="entry name" value="HLD_clamp_RFC"/>
    <property type="match status" value="1"/>
</dbReference>
<dbReference type="Pfam" id="PF22534">
    <property type="entry name" value="RFC_C"/>
    <property type="match status" value="1"/>
</dbReference>
<feature type="transmembrane region" description="Helical" evidence="4">
    <location>
        <begin position="395"/>
        <end position="414"/>
    </location>
</feature>
<dbReference type="SUPFAM" id="SSF52540">
    <property type="entry name" value="P-loop containing nucleoside triphosphate hydrolases"/>
    <property type="match status" value="1"/>
</dbReference>
<evidence type="ECO:0000313" key="7">
    <source>
        <dbReference type="Proteomes" id="UP000823674"/>
    </source>
</evidence>
<dbReference type="Gene3D" id="1.20.272.10">
    <property type="match status" value="1"/>
</dbReference>
<dbReference type="SMART" id="SM00382">
    <property type="entry name" value="AAA"/>
    <property type="match status" value="1"/>
</dbReference>
<dbReference type="InterPro" id="IPR012429">
    <property type="entry name" value="HGSNAT_cat"/>
</dbReference>
<evidence type="ECO:0000313" key="6">
    <source>
        <dbReference type="EMBL" id="KAG5412018.1"/>
    </source>
</evidence>